<dbReference type="InterPro" id="IPR001584">
    <property type="entry name" value="Integrase_cat-core"/>
</dbReference>
<evidence type="ECO:0000313" key="2">
    <source>
        <dbReference type="Proteomes" id="UP000189701"/>
    </source>
</evidence>
<evidence type="ECO:0000259" key="1">
    <source>
        <dbReference type="PROSITE" id="PS50994"/>
    </source>
</evidence>
<dbReference type="AlphaFoldDB" id="A0A1U7XZZ4"/>
<dbReference type="SUPFAM" id="SSF53098">
    <property type="entry name" value="Ribonuclease H-like"/>
    <property type="match status" value="1"/>
</dbReference>
<organism evidence="2 3">
    <name type="scientific">Nicotiana sylvestris</name>
    <name type="common">Wood tobacco</name>
    <name type="synonym">South American tobacco</name>
    <dbReference type="NCBI Taxonomy" id="4096"/>
    <lineage>
        <taxon>Eukaryota</taxon>
        <taxon>Viridiplantae</taxon>
        <taxon>Streptophyta</taxon>
        <taxon>Embryophyta</taxon>
        <taxon>Tracheophyta</taxon>
        <taxon>Spermatophyta</taxon>
        <taxon>Magnoliopsida</taxon>
        <taxon>eudicotyledons</taxon>
        <taxon>Gunneridae</taxon>
        <taxon>Pentapetalae</taxon>
        <taxon>asterids</taxon>
        <taxon>lamiids</taxon>
        <taxon>Solanales</taxon>
        <taxon>Solanaceae</taxon>
        <taxon>Nicotianoideae</taxon>
        <taxon>Nicotianeae</taxon>
        <taxon>Nicotiana</taxon>
    </lineage>
</organism>
<reference evidence="2" key="1">
    <citation type="journal article" date="2013" name="Genome Biol.">
        <title>Reference genomes and transcriptomes of Nicotiana sylvestris and Nicotiana tomentosiformis.</title>
        <authorList>
            <person name="Sierro N."/>
            <person name="Battey J.N."/>
            <person name="Ouadi S."/>
            <person name="Bovet L."/>
            <person name="Goepfert S."/>
            <person name="Bakaher N."/>
            <person name="Peitsch M.C."/>
            <person name="Ivanov N.V."/>
        </authorList>
    </citation>
    <scope>NUCLEOTIDE SEQUENCE [LARGE SCALE GENOMIC DNA]</scope>
</reference>
<proteinExistence type="predicted"/>
<dbReference type="eggNOG" id="KOG0017">
    <property type="taxonomic scope" value="Eukaryota"/>
</dbReference>
<feature type="domain" description="Integrase catalytic" evidence="1">
    <location>
        <begin position="55"/>
        <end position="217"/>
    </location>
</feature>
<dbReference type="InterPro" id="IPR036397">
    <property type="entry name" value="RNaseH_sf"/>
</dbReference>
<dbReference type="GO" id="GO:0015074">
    <property type="term" value="P:DNA integration"/>
    <property type="evidence" value="ECO:0007669"/>
    <property type="project" value="InterPro"/>
</dbReference>
<dbReference type="PANTHER" id="PTHR48475">
    <property type="entry name" value="RIBONUCLEASE H"/>
    <property type="match status" value="1"/>
</dbReference>
<dbReference type="InterPro" id="IPR012337">
    <property type="entry name" value="RNaseH-like_sf"/>
</dbReference>
<accession>A0A1U7XZZ4</accession>
<dbReference type="PROSITE" id="PS50994">
    <property type="entry name" value="INTEGRASE"/>
    <property type="match status" value="1"/>
</dbReference>
<dbReference type="GO" id="GO:0003676">
    <property type="term" value="F:nucleic acid binding"/>
    <property type="evidence" value="ECO:0007669"/>
    <property type="project" value="InterPro"/>
</dbReference>
<dbReference type="Proteomes" id="UP000189701">
    <property type="component" value="Unplaced"/>
</dbReference>
<gene>
    <name evidence="3" type="primary">LOC104241950</name>
</gene>
<protein>
    <submittedName>
        <fullName evidence="3">Uncharacterized protein K02A2.6-like</fullName>
    </submittedName>
</protein>
<keyword evidence="2" id="KW-1185">Reference proteome</keyword>
<name>A0A1U7XZZ4_NICSY</name>
<dbReference type="PANTHER" id="PTHR48475:SF1">
    <property type="entry name" value="RNASE H TYPE-1 DOMAIN-CONTAINING PROTEIN"/>
    <property type="match status" value="1"/>
</dbReference>
<evidence type="ECO:0000313" key="3">
    <source>
        <dbReference type="RefSeq" id="XP_009795226.1"/>
    </source>
</evidence>
<reference evidence="3" key="2">
    <citation type="submission" date="2025-08" db="UniProtKB">
        <authorList>
            <consortium name="RefSeq"/>
        </authorList>
    </citation>
    <scope>IDENTIFICATION</scope>
    <source>
        <tissue evidence="3">Leaf</tissue>
    </source>
</reference>
<dbReference type="Gene3D" id="3.30.420.10">
    <property type="entry name" value="Ribonuclease H-like superfamily/Ribonuclease H"/>
    <property type="match status" value="1"/>
</dbReference>
<sequence>MCVPHMNDYTLAMKILKAEYFWMTMESDSICYVQKCHWCQICGDFIWVLLNQLNVIGSPWPFAAWGMDMIIGPIEPATLNGHCFILEDINYFTKWVEASTCKAITKKVVADFVCNNIVYRFRIPESIITGNIANLNNNFMRDICEKFNIVHRNSTTYKPQMNGAVEEANKNIKRMLRKIVDNHMQWHKKISFSLLGYHTTNRTSTGATPYMLVYGTEDVIPIEVQIPSLRVIQEAKLDNADAEWIHVRYFIVNSSTQSKRPVYIKLLALPIRTTCTYQAIGPANWSLVYSKSSASPTGALCTYLITRFTNRSTSHISYHHFATSEISSK</sequence>
<dbReference type="RefSeq" id="XP_009795226.1">
    <property type="nucleotide sequence ID" value="XM_009796924.1"/>
</dbReference>